<evidence type="ECO:0000313" key="10">
    <source>
        <dbReference type="EMBL" id="OGY24552.1"/>
    </source>
</evidence>
<dbReference type="PANTHER" id="PTHR30572:SF4">
    <property type="entry name" value="ABC TRANSPORTER PERMEASE YTRF"/>
    <property type="match status" value="1"/>
</dbReference>
<evidence type="ECO:0008006" key="12">
    <source>
        <dbReference type="Google" id="ProtNLM"/>
    </source>
</evidence>
<keyword evidence="5 7" id="KW-0472">Membrane</keyword>
<proteinExistence type="inferred from homology"/>
<evidence type="ECO:0000256" key="5">
    <source>
        <dbReference type="ARBA" id="ARBA00023136"/>
    </source>
</evidence>
<dbReference type="GO" id="GO:0005886">
    <property type="term" value="C:plasma membrane"/>
    <property type="evidence" value="ECO:0007669"/>
    <property type="project" value="UniProtKB-SubCell"/>
</dbReference>
<organism evidence="10 11">
    <name type="scientific">Candidatus Woykebacteria bacterium RBG_13_40_7b</name>
    <dbReference type="NCBI Taxonomy" id="1802594"/>
    <lineage>
        <taxon>Bacteria</taxon>
        <taxon>Candidatus Woykeibacteriota</taxon>
    </lineage>
</organism>
<feature type="transmembrane region" description="Helical" evidence="7">
    <location>
        <begin position="244"/>
        <end position="267"/>
    </location>
</feature>
<comment type="caution">
    <text evidence="10">The sequence shown here is derived from an EMBL/GenBank/DDBJ whole genome shotgun (WGS) entry which is preliminary data.</text>
</comment>
<gene>
    <name evidence="10" type="ORF">A2Y57_03335</name>
</gene>
<dbReference type="Pfam" id="PF12704">
    <property type="entry name" value="MacB_PCD"/>
    <property type="match status" value="1"/>
</dbReference>
<dbReference type="InterPro" id="IPR050250">
    <property type="entry name" value="Macrolide_Exporter_MacB"/>
</dbReference>
<reference evidence="10 11" key="1">
    <citation type="journal article" date="2016" name="Nat. Commun.">
        <title>Thousands of microbial genomes shed light on interconnected biogeochemical processes in an aquifer system.</title>
        <authorList>
            <person name="Anantharaman K."/>
            <person name="Brown C.T."/>
            <person name="Hug L.A."/>
            <person name="Sharon I."/>
            <person name="Castelle C.J."/>
            <person name="Probst A.J."/>
            <person name="Thomas B.C."/>
            <person name="Singh A."/>
            <person name="Wilkins M.J."/>
            <person name="Karaoz U."/>
            <person name="Brodie E.L."/>
            <person name="Williams K.H."/>
            <person name="Hubbard S.S."/>
            <person name="Banfield J.F."/>
        </authorList>
    </citation>
    <scope>NUCLEOTIDE SEQUENCE [LARGE SCALE GENOMIC DNA]</scope>
</reference>
<evidence type="ECO:0000313" key="11">
    <source>
        <dbReference type="Proteomes" id="UP000177103"/>
    </source>
</evidence>
<dbReference type="AlphaFoldDB" id="A0A1G1WA30"/>
<evidence type="ECO:0000259" key="8">
    <source>
        <dbReference type="Pfam" id="PF02687"/>
    </source>
</evidence>
<name>A0A1G1WA30_9BACT</name>
<dbReference type="InterPro" id="IPR003838">
    <property type="entry name" value="ABC3_permease_C"/>
</dbReference>
<evidence type="ECO:0000256" key="6">
    <source>
        <dbReference type="ARBA" id="ARBA00038076"/>
    </source>
</evidence>
<dbReference type="InterPro" id="IPR025857">
    <property type="entry name" value="MacB_PCD"/>
</dbReference>
<evidence type="ECO:0000256" key="2">
    <source>
        <dbReference type="ARBA" id="ARBA00022475"/>
    </source>
</evidence>
<keyword evidence="4 7" id="KW-1133">Transmembrane helix</keyword>
<sequence>MTFLALIFKNVWRHRVRTLLTIFGISIGIATIVVFSLISSGLYEAIGGMTSPGKTDFTVAKAGAADIIVSFIDSGQVEKIKNTAGVEEVAPYVLTIVSYGGNPYFLVGGVDADKLDLLAVKIIEGTTYSNNDEVIVGKIVAKNKNFEVGDEIELNQKVYKITGIFESGVAYQDGGAIATVEESQRIQGITDKVTMVSVKVSEGYNIREVAKKIEQADKELVAIVDVEDYDAVDKGRVLINNISLAISILAVVIGSIGVMNTIIMSVFERTREIGVLRAVGWKRRRVVFMILGESFLIGIFAAILGVIIGVGVIWGIANTEIGQAWLTIK</sequence>
<keyword evidence="3 7" id="KW-0812">Transmembrane</keyword>
<comment type="subcellular location">
    <subcellularLocation>
        <location evidence="1">Cell membrane</location>
        <topology evidence="1">Multi-pass membrane protein</topology>
    </subcellularLocation>
</comment>
<dbReference type="EMBL" id="MHCQ01000021">
    <property type="protein sequence ID" value="OGY24552.1"/>
    <property type="molecule type" value="Genomic_DNA"/>
</dbReference>
<protein>
    <recommendedName>
        <fullName evidence="12">ABC transporter permease</fullName>
    </recommendedName>
</protein>
<evidence type="ECO:0000256" key="1">
    <source>
        <dbReference type="ARBA" id="ARBA00004651"/>
    </source>
</evidence>
<evidence type="ECO:0000256" key="7">
    <source>
        <dbReference type="SAM" id="Phobius"/>
    </source>
</evidence>
<evidence type="ECO:0000256" key="4">
    <source>
        <dbReference type="ARBA" id="ARBA00022989"/>
    </source>
</evidence>
<accession>A0A1G1WA30</accession>
<dbReference type="PANTHER" id="PTHR30572">
    <property type="entry name" value="MEMBRANE COMPONENT OF TRANSPORTER-RELATED"/>
    <property type="match status" value="1"/>
</dbReference>
<comment type="similarity">
    <text evidence="6">Belongs to the ABC-4 integral membrane protein family.</text>
</comment>
<evidence type="ECO:0000256" key="3">
    <source>
        <dbReference type="ARBA" id="ARBA00022692"/>
    </source>
</evidence>
<feature type="domain" description="MacB-like periplasmic core" evidence="9">
    <location>
        <begin position="18"/>
        <end position="215"/>
    </location>
</feature>
<feature type="non-terminal residue" evidence="10">
    <location>
        <position position="329"/>
    </location>
</feature>
<dbReference type="Proteomes" id="UP000177103">
    <property type="component" value="Unassembled WGS sequence"/>
</dbReference>
<feature type="transmembrane region" description="Helical" evidence="7">
    <location>
        <begin position="288"/>
        <end position="317"/>
    </location>
</feature>
<feature type="domain" description="ABC3 transporter permease C-terminal" evidence="8">
    <location>
        <begin position="245"/>
        <end position="317"/>
    </location>
</feature>
<evidence type="ECO:0000259" key="9">
    <source>
        <dbReference type="Pfam" id="PF12704"/>
    </source>
</evidence>
<dbReference type="Pfam" id="PF02687">
    <property type="entry name" value="FtsX"/>
    <property type="match status" value="1"/>
</dbReference>
<dbReference type="GO" id="GO:0022857">
    <property type="term" value="F:transmembrane transporter activity"/>
    <property type="evidence" value="ECO:0007669"/>
    <property type="project" value="TreeGrafter"/>
</dbReference>
<keyword evidence="2" id="KW-1003">Cell membrane</keyword>
<feature type="transmembrane region" description="Helical" evidence="7">
    <location>
        <begin position="20"/>
        <end position="43"/>
    </location>
</feature>